<dbReference type="PANTHER" id="PTHR10039:SF5">
    <property type="entry name" value="NACHT DOMAIN-CONTAINING PROTEIN"/>
    <property type="match status" value="1"/>
</dbReference>
<dbReference type="Gene3D" id="3.40.50.300">
    <property type="entry name" value="P-loop containing nucleotide triphosphate hydrolases"/>
    <property type="match status" value="1"/>
</dbReference>
<evidence type="ECO:0000313" key="5">
    <source>
        <dbReference type="EMBL" id="RDW82482.1"/>
    </source>
</evidence>
<keyword evidence="1" id="KW-0677">Repeat</keyword>
<dbReference type="InterPro" id="IPR056884">
    <property type="entry name" value="NPHP3-like_N"/>
</dbReference>
<feature type="domain" description="DUF7791" evidence="4">
    <location>
        <begin position="402"/>
        <end position="557"/>
    </location>
</feature>
<dbReference type="InterPro" id="IPR027417">
    <property type="entry name" value="P-loop_NTPase"/>
</dbReference>
<dbReference type="Pfam" id="PF25053">
    <property type="entry name" value="DUF7791"/>
    <property type="match status" value="1"/>
</dbReference>
<accession>A0A3D8S838</accession>
<protein>
    <submittedName>
        <fullName evidence="5">Uncharacterized protein</fullName>
    </submittedName>
</protein>
<dbReference type="SUPFAM" id="SSF52540">
    <property type="entry name" value="P-loop containing nucleoside triphosphate hydrolases"/>
    <property type="match status" value="1"/>
</dbReference>
<keyword evidence="6" id="KW-1185">Reference proteome</keyword>
<reference evidence="5 6" key="1">
    <citation type="journal article" date="2018" name="IMA Fungus">
        <title>IMA Genome-F 9: Draft genome sequence of Annulohypoxylon stygium, Aspergillus mulundensis, Berkeleyomyces basicola (syn. Thielaviopsis basicola), Ceratocystis smalleyi, two Cercospora beticola strains, Coleophoma cylindrospora, Fusarium fracticaudum, Phialophora cf. hyalina, and Morchella septimelata.</title>
        <authorList>
            <person name="Wingfield B.D."/>
            <person name="Bills G.F."/>
            <person name="Dong Y."/>
            <person name="Huang W."/>
            <person name="Nel W.J."/>
            <person name="Swalarsk-Parry B.S."/>
            <person name="Vaghefi N."/>
            <person name="Wilken P.M."/>
            <person name="An Z."/>
            <person name="de Beer Z.W."/>
            <person name="De Vos L."/>
            <person name="Chen L."/>
            <person name="Duong T.A."/>
            <person name="Gao Y."/>
            <person name="Hammerbacher A."/>
            <person name="Kikkert J.R."/>
            <person name="Li Y."/>
            <person name="Li H."/>
            <person name="Li K."/>
            <person name="Li Q."/>
            <person name="Liu X."/>
            <person name="Ma X."/>
            <person name="Naidoo K."/>
            <person name="Pethybridge S.J."/>
            <person name="Sun J."/>
            <person name="Steenkamp E.T."/>
            <person name="van der Nest M.A."/>
            <person name="van Wyk S."/>
            <person name="Wingfield M.J."/>
            <person name="Xiong C."/>
            <person name="Yue Q."/>
            <person name="Zhang X."/>
        </authorList>
    </citation>
    <scope>NUCLEOTIDE SEQUENCE [LARGE SCALE GENOMIC DNA]</scope>
    <source>
        <strain evidence="5 6">BP6252</strain>
    </source>
</reference>
<name>A0A3D8S838_9HELO</name>
<comment type="caution">
    <text evidence="5">The sequence shown here is derived from an EMBL/GenBank/DDBJ whole genome shotgun (WGS) entry which is preliminary data.</text>
</comment>
<dbReference type="STRING" id="1849047.A0A3D8S838"/>
<dbReference type="OrthoDB" id="443402at2759"/>
<evidence type="ECO:0000259" key="3">
    <source>
        <dbReference type="Pfam" id="PF24883"/>
    </source>
</evidence>
<feature type="region of interest" description="Disordered" evidence="2">
    <location>
        <begin position="1"/>
        <end position="55"/>
    </location>
</feature>
<evidence type="ECO:0000259" key="4">
    <source>
        <dbReference type="Pfam" id="PF25053"/>
    </source>
</evidence>
<sequence>MDENAFEPPPVPVEQPERQAAVRTPKRLQNMFSSGTENSDNGGDGRDMVKPPRPVQPVNSGILEDWILEALAFSSMTERQDEVAEAHQQTFEWIFDGTTDISANTPTTPGRDFLPWLRDTDDMGGIYWINGKPGSGKSTLLRFLYDHKRMREELRNWSGTKGLTVAGFFFWTSGSLEQRSQAGLFRSLLHQLLEQHRPLIPKTFPQIWKRYLDMSTKDRIKSPIVWSLEELMDGLKLFLQGAKDDTKICLFIDGVDEFDGDHGSIIKLFQSLVMENDHVKICLSSRPWPIFERALQSVPHLKLQDLTLGDRQKYVFDKFEKNARMRQILHDEPQHGARLMSELVDRAEGVFLWVVLVVRSLFKGLEASDRVQDILDRLQKLPSDLDAFFQYSLFDCQESTAKKTASQILQLIRAREIVSEFTGDYSSSSLTLWDLALAHMAPEESAPIMASTVVQCQKLKISGLCGDMKTRIDSDCAGLLAIHVKSAKHARMPTRFIDERGQNIDELAHSKVTYLHRTIRDWLVYSPSVWTKVVSVTAQMNYEPHSNLLASQVLQLKLPFDEPEKHRRLDEWWSAIVLALTHARYVHTTDETLHKRSLYLVDEFEKTLSWYWLPKMSQLDDHWARATFGSYEARNNKIISHPFLALCAKFGLRDYVMCKVIAARGQGDQLGYRGGRPLLSYSTDFLISRRQSVYPLSDPEFVQELLRTNQDPNLVYIDSGKREETPWLSCIKLVREALRRKWITAASGDVERWTKILRLYVEAGADVDAVILADAWDPEITVLGVVESVLDAFDFQGLKAVKDLMLLKSVKPRPN</sequence>
<dbReference type="InterPro" id="IPR056693">
    <property type="entry name" value="DUF7791"/>
</dbReference>
<evidence type="ECO:0000313" key="6">
    <source>
        <dbReference type="Proteomes" id="UP000256645"/>
    </source>
</evidence>
<dbReference type="PANTHER" id="PTHR10039">
    <property type="entry name" value="AMELOGENIN"/>
    <property type="match status" value="1"/>
</dbReference>
<dbReference type="Pfam" id="PF24883">
    <property type="entry name" value="NPHP3_N"/>
    <property type="match status" value="1"/>
</dbReference>
<dbReference type="EMBL" id="PDLM01000003">
    <property type="protein sequence ID" value="RDW82482.1"/>
    <property type="molecule type" value="Genomic_DNA"/>
</dbReference>
<evidence type="ECO:0000256" key="2">
    <source>
        <dbReference type="SAM" id="MobiDB-lite"/>
    </source>
</evidence>
<feature type="compositionally biased region" description="Polar residues" evidence="2">
    <location>
        <begin position="30"/>
        <end position="41"/>
    </location>
</feature>
<dbReference type="AlphaFoldDB" id="A0A3D8S838"/>
<feature type="domain" description="Nephrocystin 3-like N-terminal" evidence="3">
    <location>
        <begin position="112"/>
        <end position="286"/>
    </location>
</feature>
<dbReference type="Proteomes" id="UP000256645">
    <property type="component" value="Unassembled WGS sequence"/>
</dbReference>
<organism evidence="5 6">
    <name type="scientific">Coleophoma cylindrospora</name>
    <dbReference type="NCBI Taxonomy" id="1849047"/>
    <lineage>
        <taxon>Eukaryota</taxon>
        <taxon>Fungi</taxon>
        <taxon>Dikarya</taxon>
        <taxon>Ascomycota</taxon>
        <taxon>Pezizomycotina</taxon>
        <taxon>Leotiomycetes</taxon>
        <taxon>Helotiales</taxon>
        <taxon>Dermateaceae</taxon>
        <taxon>Coleophoma</taxon>
    </lineage>
</organism>
<evidence type="ECO:0000256" key="1">
    <source>
        <dbReference type="ARBA" id="ARBA00022737"/>
    </source>
</evidence>
<proteinExistence type="predicted"/>
<gene>
    <name evidence="5" type="ORF">BP6252_03594</name>
</gene>